<evidence type="ECO:0000313" key="5">
    <source>
        <dbReference type="Proteomes" id="UP001156881"/>
    </source>
</evidence>
<organism evidence="3 4">
    <name type="scientific">Methylobacterium brachythecii</name>
    <dbReference type="NCBI Taxonomy" id="1176177"/>
    <lineage>
        <taxon>Bacteria</taxon>
        <taxon>Pseudomonadati</taxon>
        <taxon>Pseudomonadota</taxon>
        <taxon>Alphaproteobacteria</taxon>
        <taxon>Hyphomicrobiales</taxon>
        <taxon>Methylobacteriaceae</taxon>
        <taxon>Methylobacterium</taxon>
    </lineage>
</organism>
<reference evidence="2" key="1">
    <citation type="journal article" date="2014" name="Int. J. Syst. Evol. Microbiol.">
        <title>Complete genome of a new Firmicutes species belonging to the dominant human colonic microbiota ('Ruminococcus bicirculans') reveals two chromosomes and a selective capacity to utilize plant glucans.</title>
        <authorList>
            <consortium name="NISC Comparative Sequencing Program"/>
            <person name="Wegmann U."/>
            <person name="Louis P."/>
            <person name="Goesmann A."/>
            <person name="Henrissat B."/>
            <person name="Duncan S.H."/>
            <person name="Flint H.J."/>
        </authorList>
    </citation>
    <scope>NUCLEOTIDE SEQUENCE</scope>
    <source>
        <strain evidence="2">NBRC 107710</strain>
    </source>
</reference>
<keyword evidence="1" id="KW-0472">Membrane</keyword>
<evidence type="ECO:0000256" key="1">
    <source>
        <dbReference type="SAM" id="Phobius"/>
    </source>
</evidence>
<feature type="transmembrane region" description="Helical" evidence="1">
    <location>
        <begin position="69"/>
        <end position="91"/>
    </location>
</feature>
<gene>
    <name evidence="2" type="ORF">GCM10007884_05660</name>
    <name evidence="3" type="ORF">GGR33_002234</name>
</gene>
<reference evidence="2" key="4">
    <citation type="submission" date="2023-01" db="EMBL/GenBank/DDBJ databases">
        <title>Draft genome sequence of Methylobacterium brachythecii strain NBRC 107710.</title>
        <authorList>
            <person name="Sun Q."/>
            <person name="Mori K."/>
        </authorList>
    </citation>
    <scope>NUCLEOTIDE SEQUENCE</scope>
    <source>
        <strain evidence="2">NBRC 107710</strain>
    </source>
</reference>
<evidence type="ECO:0008006" key="6">
    <source>
        <dbReference type="Google" id="ProtNLM"/>
    </source>
</evidence>
<reference evidence="5" key="2">
    <citation type="journal article" date="2019" name="Int. J. Syst. Evol. Microbiol.">
        <title>The Global Catalogue of Microorganisms (GCM) 10K type strain sequencing project: providing services to taxonomists for standard genome sequencing and annotation.</title>
        <authorList>
            <consortium name="The Broad Institute Genomics Platform"/>
            <consortium name="The Broad Institute Genome Sequencing Center for Infectious Disease"/>
            <person name="Wu L."/>
            <person name="Ma J."/>
        </authorList>
    </citation>
    <scope>NUCLEOTIDE SEQUENCE [LARGE SCALE GENOMIC DNA]</scope>
    <source>
        <strain evidence="5">NBRC 107710</strain>
    </source>
</reference>
<evidence type="ECO:0000313" key="3">
    <source>
        <dbReference type="EMBL" id="MBB3902739.1"/>
    </source>
</evidence>
<dbReference type="Proteomes" id="UP000517759">
    <property type="component" value="Unassembled WGS sequence"/>
</dbReference>
<dbReference type="AlphaFoldDB" id="A0A7W6AJF2"/>
<keyword evidence="1" id="KW-0812">Transmembrane</keyword>
<dbReference type="EMBL" id="JACIDN010000003">
    <property type="protein sequence ID" value="MBB3902739.1"/>
    <property type="molecule type" value="Genomic_DNA"/>
</dbReference>
<dbReference type="Proteomes" id="UP001156881">
    <property type="component" value="Unassembled WGS sequence"/>
</dbReference>
<evidence type="ECO:0000313" key="4">
    <source>
        <dbReference type="Proteomes" id="UP000517759"/>
    </source>
</evidence>
<feature type="transmembrane region" description="Helical" evidence="1">
    <location>
        <begin position="111"/>
        <end position="132"/>
    </location>
</feature>
<dbReference type="EMBL" id="BSPG01000001">
    <property type="protein sequence ID" value="GLS42581.1"/>
    <property type="molecule type" value="Genomic_DNA"/>
</dbReference>
<keyword evidence="5" id="KW-1185">Reference proteome</keyword>
<dbReference type="RefSeq" id="WP_183504904.1">
    <property type="nucleotide sequence ID" value="NZ_BSPG01000001.1"/>
</dbReference>
<name>A0A7W6AJF2_9HYPH</name>
<proteinExistence type="predicted"/>
<evidence type="ECO:0000313" key="2">
    <source>
        <dbReference type="EMBL" id="GLS42581.1"/>
    </source>
</evidence>
<reference evidence="3 4" key="3">
    <citation type="submission" date="2020-08" db="EMBL/GenBank/DDBJ databases">
        <title>Genomic Encyclopedia of Type Strains, Phase IV (KMG-IV): sequencing the most valuable type-strain genomes for metagenomic binning, comparative biology and taxonomic classification.</title>
        <authorList>
            <person name="Goeker M."/>
        </authorList>
    </citation>
    <scope>NUCLEOTIDE SEQUENCE [LARGE SCALE GENOMIC DNA]</scope>
    <source>
        <strain evidence="3 4">DSM 24105</strain>
    </source>
</reference>
<feature type="transmembrane region" description="Helical" evidence="1">
    <location>
        <begin position="269"/>
        <end position="287"/>
    </location>
</feature>
<sequence>MADLSDTHRSPVTPAEDLRTIALHHISWGAIFAGVFIALILQLILNLLGLGLGLTSISATEGTNPSASTVGIGAGLWWVISGIIAAAAGGYTAGRLSGKPVESTAGYHGLISWAVTTFVVIYLLTSALGGLVGGAFNTVSSTLGGAANLVGGATQTAAQAAGPSLPSLPNPFSDIEGKVRSASGGQDPAALKDQAVSAIKDVLTGDPTQQQAAKEKAADAIAKAQGISPDQAKQQVQQYQDQYTKAVADAKEKGKQAAEATRKAAAQGALYAALALLIGAAAAFFSGRAGAVNPTLTSTPGAIRRS</sequence>
<feature type="transmembrane region" description="Helical" evidence="1">
    <location>
        <begin position="26"/>
        <end position="48"/>
    </location>
</feature>
<comment type="caution">
    <text evidence="3">The sequence shown here is derived from an EMBL/GenBank/DDBJ whole genome shotgun (WGS) entry which is preliminary data.</text>
</comment>
<keyword evidence="1" id="KW-1133">Transmembrane helix</keyword>
<accession>A0A7W6AJF2</accession>
<protein>
    <recommendedName>
        <fullName evidence="6">PhnA-like protein</fullName>
    </recommendedName>
</protein>